<keyword evidence="6" id="KW-1185">Reference proteome</keyword>
<organism evidence="5 6">
    <name type="scientific">Phrynosoma platyrhinos</name>
    <name type="common">Desert horned lizard</name>
    <dbReference type="NCBI Taxonomy" id="52577"/>
    <lineage>
        <taxon>Eukaryota</taxon>
        <taxon>Metazoa</taxon>
        <taxon>Chordata</taxon>
        <taxon>Craniata</taxon>
        <taxon>Vertebrata</taxon>
        <taxon>Euteleostomi</taxon>
        <taxon>Lepidosauria</taxon>
        <taxon>Squamata</taxon>
        <taxon>Bifurcata</taxon>
        <taxon>Unidentata</taxon>
        <taxon>Episquamata</taxon>
        <taxon>Toxicofera</taxon>
        <taxon>Iguania</taxon>
        <taxon>Phrynosomatidae</taxon>
        <taxon>Phrynosomatinae</taxon>
        <taxon>Phrynosoma</taxon>
    </lineage>
</organism>
<evidence type="ECO:0000256" key="1">
    <source>
        <dbReference type="ARBA" id="ARBA00009250"/>
    </source>
</evidence>
<dbReference type="InterPro" id="IPR006925">
    <property type="entry name" value="Vps16_C"/>
</dbReference>
<dbReference type="InterPro" id="IPR006926">
    <property type="entry name" value="Vps16_N"/>
</dbReference>
<comment type="similarity">
    <text evidence="1">Belongs to the VPS16 family.</text>
</comment>
<evidence type="ECO:0000259" key="3">
    <source>
        <dbReference type="Pfam" id="PF04840"/>
    </source>
</evidence>
<evidence type="ECO:0000259" key="4">
    <source>
        <dbReference type="Pfam" id="PF04841"/>
    </source>
</evidence>
<feature type="domain" description="Vps16 C-terminal" evidence="3">
    <location>
        <begin position="902"/>
        <end position="991"/>
    </location>
</feature>
<feature type="domain" description="Vps16 N-terminal" evidence="4">
    <location>
        <begin position="729"/>
        <end position="790"/>
    </location>
</feature>
<protein>
    <recommendedName>
        <fullName evidence="2">Vacuolar protein sorting-associated protein 16 homolog</fullName>
    </recommendedName>
</protein>
<sequence>MQALKAIETKLKGVGDLCNLPPPPWCQAEKDILSAANKSVFQPFIGTVTQWCEQPENNKGKQLGATKVSNQPEVAWCTMSVEATDVRLPLGDIHDFSSEEAQQLLFNKFVVIMGDSSEYLRRKRFLVSPTLLDYRSVYKDLVYILQTNEMLTLQHLQSKGEETFANDKRVEFEGLHNGNNYLEARQYRTSHHLVRFYFVTRVFSAYMETVLNDFKMGLETGLIPDHSDVSTPEDLIEANFYSASLACCYRFDVLDLHYSVRFLESQHAKDGIHWNKWVHRGITKLLLTHMAEAWGVKLEKRRPRTDEWMENQMENNRAGDEGCFRAAMEPCFERKRKVKASKSSPRLLVTLTSHQPLPYTDAFSPDNHLSFNQNVRSYGNGPMDDYKQWDLGHEASYFNANGVGDSFGYEPDPHLYHGNDPRLQQNADYDSGFVEGYTYEDIPQPHPGWPGAGSGPGFQHNGSYNHGFMEEYAPQPCPSWSSPGNVSGFQHDGCYNHGFVEDYPYKHRPPLPPRQYTPTNDYSFQDDVSFHQGTEERLEYNRCPQPHPENSPYAGQNGWLGRRSVEGYGPQQRPWLPIEGLQKPPSCWTVLCQDRVTIILLAVGQDLYLLDNTTCSLVVREWMRGAYEPLKDGAYLRMAVSFNYRFLALFTDTGYLWMGRSHLKEKLGEFTCEFRAPPKQMVWCTRSRSKQRAVVMAWDRRLLVAGYGDQCIQYPLDEDSYLVPELDGKESQKADEYLREIKDQNLLPEAVRQCIEAASYEHEPEVQKSLLRAASFGKCFIDKFPPESFVETCRDLRICYRDRCQAIFLSTSAHHQCMHGDFSLDSSCRYRQLTTEVLLDRLVLRRLYPVAIKICEYLRLSEFQGISRILAHWACYKVQQKDKSDEEVAQAINQKLGDTPGISYSEIAARAYDCGRTELAIKLLEYEPRSGKQVPLLLKMKRSQLALSKAIESGDTDLVYTVILHLKNELNRGAFFMTLQNQPVAMSLYRQATEDQIKLLRFQRRLQDDFDKPYLDYSLHDTVYNLILEGNHKRAEQLYRDFKIPDKRFWWLKISALAEQGDWEEMEKDLNQAAEAAIERKSEAEMNLVLSKCNDATVAAKINHAKAQLGKK</sequence>
<gene>
    <name evidence="5" type="ORF">JD844_026076</name>
</gene>
<feature type="domain" description="Vps16 N-terminal" evidence="4">
    <location>
        <begin position="584"/>
        <end position="728"/>
    </location>
</feature>
<evidence type="ECO:0000313" key="5">
    <source>
        <dbReference type="EMBL" id="KAH0615723.1"/>
    </source>
</evidence>
<evidence type="ECO:0000313" key="6">
    <source>
        <dbReference type="Proteomes" id="UP000826234"/>
    </source>
</evidence>
<proteinExistence type="inferred from homology"/>
<dbReference type="Pfam" id="PF04841">
    <property type="entry name" value="Vps16_N"/>
    <property type="match status" value="2"/>
</dbReference>
<dbReference type="PANTHER" id="PTHR12811:SF0">
    <property type="entry name" value="VACUOLAR PROTEIN SORTING-ASSOCIATED PROTEIN 16 HOMOLOG"/>
    <property type="match status" value="1"/>
</dbReference>
<evidence type="ECO:0000256" key="2">
    <source>
        <dbReference type="ARBA" id="ARBA00017947"/>
    </source>
</evidence>
<comment type="caution">
    <text evidence="5">The sequence shown here is derived from an EMBL/GenBank/DDBJ whole genome shotgun (WGS) entry which is preliminary data.</text>
</comment>
<dbReference type="InterPro" id="IPR038132">
    <property type="entry name" value="Vps16_C_sf"/>
</dbReference>
<dbReference type="EMBL" id="JAIPUX010005290">
    <property type="protein sequence ID" value="KAH0615723.1"/>
    <property type="molecule type" value="Genomic_DNA"/>
</dbReference>
<name>A0ABQ7SEI3_PHRPL</name>
<dbReference type="Pfam" id="PF04840">
    <property type="entry name" value="Vps16_C"/>
    <property type="match status" value="1"/>
</dbReference>
<dbReference type="Proteomes" id="UP000826234">
    <property type="component" value="Unassembled WGS sequence"/>
</dbReference>
<accession>A0ABQ7SEI3</accession>
<dbReference type="PANTHER" id="PTHR12811">
    <property type="entry name" value="VACUOLAR PROTEIN SORTING VPS16"/>
    <property type="match status" value="1"/>
</dbReference>
<dbReference type="InterPro" id="IPR016534">
    <property type="entry name" value="VPS16"/>
</dbReference>
<dbReference type="Gene3D" id="1.10.150.780">
    <property type="entry name" value="Vps16, C-terminal region"/>
    <property type="match status" value="1"/>
</dbReference>
<reference evidence="5 6" key="1">
    <citation type="journal article" date="2022" name="Gigascience">
        <title>A chromosome-level genome assembly and annotation of the desert horned lizard, Phrynosoma platyrhinos, provides insight into chromosomal rearrangements among reptiles.</title>
        <authorList>
            <person name="Koochekian N."/>
            <person name="Ascanio A."/>
            <person name="Farleigh K."/>
            <person name="Card D.C."/>
            <person name="Schield D.R."/>
            <person name="Castoe T.A."/>
            <person name="Jezkova T."/>
        </authorList>
    </citation>
    <scope>NUCLEOTIDE SEQUENCE [LARGE SCALE GENOMIC DNA]</scope>
    <source>
        <strain evidence="5">NK-2021</strain>
    </source>
</reference>